<evidence type="ECO:0000259" key="2">
    <source>
        <dbReference type="Pfam" id="PF12770"/>
    </source>
</evidence>
<dbReference type="STRING" id="1114924.SAMN05216258_1341"/>
<name>A0A1I3QD67_9RHOB</name>
<sequence>MFRLRDCFSDEPLVLFGVDATAEALLAALPGADMLHFSGHAAFDLVNPRKSHLATAGADPNDVLSVARLVELDDGGRLRLRLAVLSGCETTLSGFNMVEDEFIGLPAAFVQAGAAAVLASHWPVREDAAFLLTRRFYEVLNLAPGPGGEPIFGPAAAAREAARWLRQLTVGELLDLFETVPQPAGADVPAGCAWLDLSEPRGAAHIRPTGGQADPLDPGAPRKLPPQMKTRDPVSPKPTPPRRDPVLGTSGTRLVLQPPADGAPLDLDAKPYANPVHWAAFSLTGV</sequence>
<accession>A0A1I3QD67</accession>
<organism evidence="3 4">
    <name type="scientific">Albimonas pacifica</name>
    <dbReference type="NCBI Taxonomy" id="1114924"/>
    <lineage>
        <taxon>Bacteria</taxon>
        <taxon>Pseudomonadati</taxon>
        <taxon>Pseudomonadota</taxon>
        <taxon>Alphaproteobacteria</taxon>
        <taxon>Rhodobacterales</taxon>
        <taxon>Paracoccaceae</taxon>
        <taxon>Albimonas</taxon>
    </lineage>
</organism>
<proteinExistence type="predicted"/>
<feature type="region of interest" description="Disordered" evidence="1">
    <location>
        <begin position="203"/>
        <end position="262"/>
    </location>
</feature>
<feature type="domain" description="CHAT" evidence="2">
    <location>
        <begin position="14"/>
        <end position="285"/>
    </location>
</feature>
<evidence type="ECO:0000313" key="4">
    <source>
        <dbReference type="Proteomes" id="UP000199377"/>
    </source>
</evidence>
<keyword evidence="4" id="KW-1185">Reference proteome</keyword>
<reference evidence="3 4" key="1">
    <citation type="submission" date="2016-10" db="EMBL/GenBank/DDBJ databases">
        <authorList>
            <person name="de Groot N.N."/>
        </authorList>
    </citation>
    <scope>NUCLEOTIDE SEQUENCE [LARGE SCALE GENOMIC DNA]</scope>
    <source>
        <strain evidence="3 4">CGMCC 1.11030</strain>
    </source>
</reference>
<protein>
    <submittedName>
        <fullName evidence="3">CHAT domain-containing protein</fullName>
    </submittedName>
</protein>
<evidence type="ECO:0000313" key="3">
    <source>
        <dbReference type="EMBL" id="SFJ31046.1"/>
    </source>
</evidence>
<dbReference type="InterPro" id="IPR024983">
    <property type="entry name" value="CHAT_dom"/>
</dbReference>
<dbReference type="Pfam" id="PF12770">
    <property type="entry name" value="CHAT"/>
    <property type="match status" value="1"/>
</dbReference>
<evidence type="ECO:0000256" key="1">
    <source>
        <dbReference type="SAM" id="MobiDB-lite"/>
    </source>
</evidence>
<dbReference type="EMBL" id="FOQH01000034">
    <property type="protein sequence ID" value="SFJ31046.1"/>
    <property type="molecule type" value="Genomic_DNA"/>
</dbReference>
<dbReference type="AlphaFoldDB" id="A0A1I3QD67"/>
<dbReference type="Proteomes" id="UP000199377">
    <property type="component" value="Unassembled WGS sequence"/>
</dbReference>
<gene>
    <name evidence="3" type="ORF">SAMN05216258_1341</name>
</gene>